<dbReference type="Gramene" id="OMP10564">
    <property type="protein sequence ID" value="OMP10564"/>
    <property type="gene ID" value="CCACVL1_00873"/>
</dbReference>
<dbReference type="EMBL" id="AWWV01002185">
    <property type="protein sequence ID" value="OMP10564.1"/>
    <property type="molecule type" value="Genomic_DNA"/>
</dbReference>
<accession>A0A1R3KTY5</accession>
<dbReference type="Proteomes" id="UP000188268">
    <property type="component" value="Unassembled WGS sequence"/>
</dbReference>
<proteinExistence type="predicted"/>
<evidence type="ECO:0000313" key="2">
    <source>
        <dbReference type="EMBL" id="OMP10564.1"/>
    </source>
</evidence>
<dbReference type="AlphaFoldDB" id="A0A1R3KTY5"/>
<organism evidence="2 3">
    <name type="scientific">Corchorus capsularis</name>
    <name type="common">Jute</name>
    <dbReference type="NCBI Taxonomy" id="210143"/>
    <lineage>
        <taxon>Eukaryota</taxon>
        <taxon>Viridiplantae</taxon>
        <taxon>Streptophyta</taxon>
        <taxon>Embryophyta</taxon>
        <taxon>Tracheophyta</taxon>
        <taxon>Spermatophyta</taxon>
        <taxon>Magnoliopsida</taxon>
        <taxon>eudicotyledons</taxon>
        <taxon>Gunneridae</taxon>
        <taxon>Pentapetalae</taxon>
        <taxon>rosids</taxon>
        <taxon>malvids</taxon>
        <taxon>Malvales</taxon>
        <taxon>Malvaceae</taxon>
        <taxon>Grewioideae</taxon>
        <taxon>Apeibeae</taxon>
        <taxon>Corchorus</taxon>
    </lineage>
</organism>
<keyword evidence="3" id="KW-1185">Reference proteome</keyword>
<protein>
    <submittedName>
        <fullName evidence="2">Uncharacterized protein</fullName>
    </submittedName>
</protein>
<feature type="region of interest" description="Disordered" evidence="1">
    <location>
        <begin position="1"/>
        <end position="41"/>
    </location>
</feature>
<evidence type="ECO:0000313" key="3">
    <source>
        <dbReference type="Proteomes" id="UP000188268"/>
    </source>
</evidence>
<evidence type="ECO:0000256" key="1">
    <source>
        <dbReference type="SAM" id="MobiDB-lite"/>
    </source>
</evidence>
<reference evidence="2 3" key="1">
    <citation type="submission" date="2013-09" db="EMBL/GenBank/DDBJ databases">
        <title>Corchorus capsularis genome sequencing.</title>
        <authorList>
            <person name="Alam M."/>
            <person name="Haque M.S."/>
            <person name="Islam M.S."/>
            <person name="Emdad E.M."/>
            <person name="Islam M.M."/>
            <person name="Ahmed B."/>
            <person name="Halim A."/>
            <person name="Hossen Q.M.M."/>
            <person name="Hossain M.Z."/>
            <person name="Ahmed R."/>
            <person name="Khan M.M."/>
            <person name="Islam R."/>
            <person name="Rashid M.M."/>
            <person name="Khan S.A."/>
            <person name="Rahman M.S."/>
            <person name="Alam M."/>
        </authorList>
    </citation>
    <scope>NUCLEOTIDE SEQUENCE [LARGE SCALE GENOMIC DNA]</scope>
    <source>
        <strain evidence="3">cv. CVL-1</strain>
        <tissue evidence="2">Whole seedling</tissue>
    </source>
</reference>
<gene>
    <name evidence="2" type="ORF">CCACVL1_00873</name>
</gene>
<sequence>MDENDEESDQIQGMKGGKRLLADDSFPETRKQLPRGQREFPSACRKDYQSMPMSLLTMPGNEVIEMGVTPESLLYS</sequence>
<name>A0A1R3KTY5_COCAP</name>
<comment type="caution">
    <text evidence="2">The sequence shown here is derived from an EMBL/GenBank/DDBJ whole genome shotgun (WGS) entry which is preliminary data.</text>
</comment>